<evidence type="ECO:0000313" key="1">
    <source>
        <dbReference type="EMBL" id="KAK9939840.1"/>
    </source>
</evidence>
<organism evidence="1 2">
    <name type="scientific">Rubus argutus</name>
    <name type="common">Southern blackberry</name>
    <dbReference type="NCBI Taxonomy" id="59490"/>
    <lineage>
        <taxon>Eukaryota</taxon>
        <taxon>Viridiplantae</taxon>
        <taxon>Streptophyta</taxon>
        <taxon>Embryophyta</taxon>
        <taxon>Tracheophyta</taxon>
        <taxon>Spermatophyta</taxon>
        <taxon>Magnoliopsida</taxon>
        <taxon>eudicotyledons</taxon>
        <taxon>Gunneridae</taxon>
        <taxon>Pentapetalae</taxon>
        <taxon>rosids</taxon>
        <taxon>fabids</taxon>
        <taxon>Rosales</taxon>
        <taxon>Rosaceae</taxon>
        <taxon>Rosoideae</taxon>
        <taxon>Rosoideae incertae sedis</taxon>
        <taxon>Rubus</taxon>
    </lineage>
</organism>
<accession>A0AAW1XVA5</accession>
<dbReference type="SUPFAM" id="SSF55961">
    <property type="entry name" value="Bet v1-like"/>
    <property type="match status" value="1"/>
</dbReference>
<reference evidence="1 2" key="1">
    <citation type="journal article" date="2023" name="G3 (Bethesda)">
        <title>A chromosome-length genome assembly and annotation of blackberry (Rubus argutus, cv. 'Hillquist').</title>
        <authorList>
            <person name="Bruna T."/>
            <person name="Aryal R."/>
            <person name="Dudchenko O."/>
            <person name="Sargent D.J."/>
            <person name="Mead D."/>
            <person name="Buti M."/>
            <person name="Cavallini A."/>
            <person name="Hytonen T."/>
            <person name="Andres J."/>
            <person name="Pham M."/>
            <person name="Weisz D."/>
            <person name="Mascagni F."/>
            <person name="Usai G."/>
            <person name="Natali L."/>
            <person name="Bassil N."/>
            <person name="Fernandez G.E."/>
            <person name="Lomsadze A."/>
            <person name="Armour M."/>
            <person name="Olukolu B."/>
            <person name="Poorten T."/>
            <person name="Britton C."/>
            <person name="Davik J."/>
            <person name="Ashrafi H."/>
            <person name="Aiden E.L."/>
            <person name="Borodovsky M."/>
            <person name="Worthington M."/>
        </authorList>
    </citation>
    <scope>NUCLEOTIDE SEQUENCE [LARGE SCALE GENOMIC DNA]</scope>
    <source>
        <strain evidence="1">PI 553951</strain>
    </source>
</reference>
<sequence>MAQITKFEAQAEIKSSADKFYGFFKNSMNSFVQIFPQILKSFEVQGVYIRVSRRNSQVTKAPGNGGSIVKWTFECEKANANAPDAKPYADLSIKVIKTNVSYLART</sequence>
<dbReference type="Proteomes" id="UP001457282">
    <property type="component" value="Unassembled WGS sequence"/>
</dbReference>
<keyword evidence="2" id="KW-1185">Reference proteome</keyword>
<name>A0AAW1XVA5_RUBAR</name>
<dbReference type="InterPro" id="IPR023393">
    <property type="entry name" value="START-like_dom_sf"/>
</dbReference>
<dbReference type="EMBL" id="JBEDUW010000003">
    <property type="protein sequence ID" value="KAK9939840.1"/>
    <property type="molecule type" value="Genomic_DNA"/>
</dbReference>
<dbReference type="PANTHER" id="PTHR31338:SF16">
    <property type="entry name" value="POLYKETIDE CYCLASE_DEHYDRASE AND LIPID TRANSPORT SUPERFAMILY PROTEIN"/>
    <property type="match status" value="1"/>
</dbReference>
<comment type="caution">
    <text evidence="1">The sequence shown here is derived from an EMBL/GenBank/DDBJ whole genome shotgun (WGS) entry which is preliminary data.</text>
</comment>
<dbReference type="Gene3D" id="3.30.530.20">
    <property type="match status" value="2"/>
</dbReference>
<gene>
    <name evidence="1" type="ORF">M0R45_016523</name>
</gene>
<dbReference type="PANTHER" id="PTHR31338">
    <property type="entry name" value="POLYKETIDE CYCLASE/DEHYDRASE AND LIPID TRANSPORT SUPERFAMILY PROTEIN"/>
    <property type="match status" value="1"/>
</dbReference>
<dbReference type="AlphaFoldDB" id="A0AAW1XVA5"/>
<protein>
    <submittedName>
        <fullName evidence="1">Uncharacterized protein</fullName>
    </submittedName>
</protein>
<dbReference type="InterPro" id="IPR052006">
    <property type="entry name" value="MLP-like"/>
</dbReference>
<proteinExistence type="predicted"/>
<evidence type="ECO:0000313" key="2">
    <source>
        <dbReference type="Proteomes" id="UP001457282"/>
    </source>
</evidence>